<organism evidence="2 3">
    <name type="scientific">Lineolata rhizophorae</name>
    <dbReference type="NCBI Taxonomy" id="578093"/>
    <lineage>
        <taxon>Eukaryota</taxon>
        <taxon>Fungi</taxon>
        <taxon>Dikarya</taxon>
        <taxon>Ascomycota</taxon>
        <taxon>Pezizomycotina</taxon>
        <taxon>Dothideomycetes</taxon>
        <taxon>Dothideomycetes incertae sedis</taxon>
        <taxon>Lineolatales</taxon>
        <taxon>Lineolataceae</taxon>
        <taxon>Lineolata</taxon>
    </lineage>
</organism>
<dbReference type="Proteomes" id="UP000799766">
    <property type="component" value="Unassembled WGS sequence"/>
</dbReference>
<protein>
    <submittedName>
        <fullName evidence="2">Uncharacterized protein</fullName>
    </submittedName>
</protein>
<accession>A0A6A6NVY8</accession>
<keyword evidence="3" id="KW-1185">Reference proteome</keyword>
<name>A0A6A6NVY8_9PEZI</name>
<dbReference type="EMBL" id="MU001685">
    <property type="protein sequence ID" value="KAF2455896.1"/>
    <property type="molecule type" value="Genomic_DNA"/>
</dbReference>
<evidence type="ECO:0000313" key="2">
    <source>
        <dbReference type="EMBL" id="KAF2455896.1"/>
    </source>
</evidence>
<gene>
    <name evidence="2" type="ORF">BDY21DRAFT_63077</name>
</gene>
<sequence length="96" mass="10417">MMLLPPLLLWAEKVVGRIGRGGVGEWLGGNGVRGQQEQFSVLSSLGRLAAAAANSSWLSDRLDADSGQLQQQRPGLEGGRRRSSEWERPLLARVHA</sequence>
<evidence type="ECO:0000256" key="1">
    <source>
        <dbReference type="SAM" id="MobiDB-lite"/>
    </source>
</evidence>
<reference evidence="2" key="1">
    <citation type="journal article" date="2020" name="Stud. Mycol.">
        <title>101 Dothideomycetes genomes: a test case for predicting lifestyles and emergence of pathogens.</title>
        <authorList>
            <person name="Haridas S."/>
            <person name="Albert R."/>
            <person name="Binder M."/>
            <person name="Bloem J."/>
            <person name="Labutti K."/>
            <person name="Salamov A."/>
            <person name="Andreopoulos B."/>
            <person name="Baker S."/>
            <person name="Barry K."/>
            <person name="Bills G."/>
            <person name="Bluhm B."/>
            <person name="Cannon C."/>
            <person name="Castanera R."/>
            <person name="Culley D."/>
            <person name="Daum C."/>
            <person name="Ezra D."/>
            <person name="Gonzalez J."/>
            <person name="Henrissat B."/>
            <person name="Kuo A."/>
            <person name="Liang C."/>
            <person name="Lipzen A."/>
            <person name="Lutzoni F."/>
            <person name="Magnuson J."/>
            <person name="Mondo S."/>
            <person name="Nolan M."/>
            <person name="Ohm R."/>
            <person name="Pangilinan J."/>
            <person name="Park H.-J."/>
            <person name="Ramirez L."/>
            <person name="Alfaro M."/>
            <person name="Sun H."/>
            <person name="Tritt A."/>
            <person name="Yoshinaga Y."/>
            <person name="Zwiers L.-H."/>
            <person name="Turgeon B."/>
            <person name="Goodwin S."/>
            <person name="Spatafora J."/>
            <person name="Crous P."/>
            <person name="Grigoriev I."/>
        </authorList>
    </citation>
    <scope>NUCLEOTIDE SEQUENCE</scope>
    <source>
        <strain evidence="2">ATCC 16933</strain>
    </source>
</reference>
<proteinExistence type="predicted"/>
<dbReference type="AlphaFoldDB" id="A0A6A6NVY8"/>
<feature type="region of interest" description="Disordered" evidence="1">
    <location>
        <begin position="64"/>
        <end position="84"/>
    </location>
</feature>
<evidence type="ECO:0000313" key="3">
    <source>
        <dbReference type="Proteomes" id="UP000799766"/>
    </source>
</evidence>